<evidence type="ECO:0000256" key="1">
    <source>
        <dbReference type="SAM" id="MobiDB-lite"/>
    </source>
</evidence>
<dbReference type="SUPFAM" id="SSF52266">
    <property type="entry name" value="SGNH hydrolase"/>
    <property type="match status" value="1"/>
</dbReference>
<protein>
    <submittedName>
        <fullName evidence="3">DUF459 domain-containing protein</fullName>
    </submittedName>
</protein>
<evidence type="ECO:0000313" key="3">
    <source>
        <dbReference type="EMBL" id="MDO1581975.1"/>
    </source>
</evidence>
<feature type="compositionally biased region" description="Low complexity" evidence="1">
    <location>
        <begin position="67"/>
        <end position="87"/>
    </location>
</feature>
<feature type="region of interest" description="Disordered" evidence="1">
    <location>
        <begin position="339"/>
        <end position="369"/>
    </location>
</feature>
<feature type="region of interest" description="Disordered" evidence="1">
    <location>
        <begin position="45"/>
        <end position="88"/>
    </location>
</feature>
<dbReference type="InterPro" id="IPR036514">
    <property type="entry name" value="SGNH_hydro_sf"/>
</dbReference>
<evidence type="ECO:0000256" key="2">
    <source>
        <dbReference type="SAM" id="SignalP"/>
    </source>
</evidence>
<gene>
    <name evidence="3" type="ORF">Q2T52_07695</name>
</gene>
<reference evidence="3" key="1">
    <citation type="journal article" date="2015" name="Int. J. Syst. Evol. Microbiol.">
        <title>Rhizobium oryzicola sp. nov., potential plant-growth-promoting endophytic bacteria isolated from rice roots.</title>
        <authorList>
            <person name="Zhang X.X."/>
            <person name="Gao J.S."/>
            <person name="Cao Y.H."/>
            <person name="Sheirdil R.A."/>
            <person name="Wang X.C."/>
            <person name="Zhang L."/>
        </authorList>
    </citation>
    <scope>NUCLEOTIDE SEQUENCE</scope>
    <source>
        <strain evidence="3">05753</strain>
    </source>
</reference>
<evidence type="ECO:0000313" key="4">
    <source>
        <dbReference type="Proteomes" id="UP001169006"/>
    </source>
</evidence>
<name>A0ABT8SUK8_9HYPH</name>
<dbReference type="Proteomes" id="UP001169006">
    <property type="component" value="Unassembled WGS sequence"/>
</dbReference>
<dbReference type="Gene3D" id="3.40.50.1110">
    <property type="entry name" value="SGNH hydrolase"/>
    <property type="match status" value="1"/>
</dbReference>
<dbReference type="Pfam" id="PF04311">
    <property type="entry name" value="DUF459"/>
    <property type="match status" value="1"/>
</dbReference>
<keyword evidence="4" id="KW-1185">Reference proteome</keyword>
<feature type="chain" id="PRO_5045527739" evidence="2">
    <location>
        <begin position="28"/>
        <end position="390"/>
    </location>
</feature>
<comment type="caution">
    <text evidence="3">The sequence shown here is derived from an EMBL/GenBank/DDBJ whole genome shotgun (WGS) entry which is preliminary data.</text>
</comment>
<accession>A0ABT8SUK8</accession>
<dbReference type="EMBL" id="JAUKWQ010000002">
    <property type="protein sequence ID" value="MDO1581975.1"/>
    <property type="molecule type" value="Genomic_DNA"/>
</dbReference>
<reference evidence="3" key="2">
    <citation type="submission" date="2023-07" db="EMBL/GenBank/DDBJ databases">
        <authorList>
            <person name="Sun H."/>
        </authorList>
    </citation>
    <scope>NUCLEOTIDE SEQUENCE</scope>
    <source>
        <strain evidence="3">05753</strain>
    </source>
</reference>
<dbReference type="CDD" id="cd01829">
    <property type="entry name" value="SGNH_hydrolase_peri2"/>
    <property type="match status" value="1"/>
</dbReference>
<keyword evidence="2" id="KW-0732">Signal</keyword>
<sequence>MASRKLRLSAVVCALLVFHLDAGAAFAQERRTLFDFLFGGNRASQREEGYERQREQRIIREPRQRNRPTTGRVVPAPAAPTTAAKPEPAQKFDNARRVLVIGDFTAMSLGSGLEDAFAPDPSIVISEHGESASGLVRQDHLEWPRELAKLLASEKPALVIVMLGANDRQQMQLGENREKFRSEKWMAEYEQRVGELAKLVTDQKLPLLWVGLPAFQSPALTADALTLNGIYRDQVEKVGGEFVDVWDGFVDEGGEFVMTGSDVNGQPVRLRGQDGVSFTTAGKRKLAFYAEKFIRRHLGDLSVGNLIRLDSGNLPLLSAVPPENKAKVVSQPVALTDPDLDGGKDLLGGQDSAVPSPDSPRNMLLTKGVLPSPPVGRVDYYQTEVTGSTQ</sequence>
<dbReference type="InterPro" id="IPR007407">
    <property type="entry name" value="DUF459"/>
</dbReference>
<feature type="signal peptide" evidence="2">
    <location>
        <begin position="1"/>
        <end position="27"/>
    </location>
</feature>
<dbReference type="RefSeq" id="WP_302076131.1">
    <property type="nucleotide sequence ID" value="NZ_JAUKWQ010000002.1"/>
</dbReference>
<organism evidence="3 4">
    <name type="scientific">Rhizobium oryzicola</name>
    <dbReference type="NCBI Taxonomy" id="1232668"/>
    <lineage>
        <taxon>Bacteria</taxon>
        <taxon>Pseudomonadati</taxon>
        <taxon>Pseudomonadota</taxon>
        <taxon>Alphaproteobacteria</taxon>
        <taxon>Hyphomicrobiales</taxon>
        <taxon>Rhizobiaceae</taxon>
        <taxon>Rhizobium/Agrobacterium group</taxon>
        <taxon>Rhizobium</taxon>
    </lineage>
</organism>
<feature type="compositionally biased region" description="Basic and acidic residues" evidence="1">
    <location>
        <begin position="45"/>
        <end position="64"/>
    </location>
</feature>
<proteinExistence type="predicted"/>